<dbReference type="InterPro" id="IPR045919">
    <property type="entry name" value="DUF6338"/>
</dbReference>
<proteinExistence type="predicted"/>
<gene>
    <name evidence="2" type="ORF">Q5H91_07675</name>
</gene>
<keyword evidence="1" id="KW-1133">Transmembrane helix</keyword>
<feature type="transmembrane region" description="Helical" evidence="1">
    <location>
        <begin position="12"/>
        <end position="30"/>
    </location>
</feature>
<evidence type="ECO:0000256" key="1">
    <source>
        <dbReference type="SAM" id="Phobius"/>
    </source>
</evidence>
<keyword evidence="1" id="KW-0812">Transmembrane</keyword>
<comment type="caution">
    <text evidence="2">The sequence shown here is derived from an EMBL/GenBank/DDBJ whole genome shotgun (WGS) entry which is preliminary data.</text>
</comment>
<protein>
    <submittedName>
        <fullName evidence="2">DUF6338 family protein</fullName>
    </submittedName>
</protein>
<evidence type="ECO:0000313" key="3">
    <source>
        <dbReference type="Proteomes" id="UP001230685"/>
    </source>
</evidence>
<dbReference type="EMBL" id="JAUUDS010000002">
    <property type="protein sequence ID" value="MDP1027087.1"/>
    <property type="molecule type" value="Genomic_DNA"/>
</dbReference>
<evidence type="ECO:0000313" key="2">
    <source>
        <dbReference type="EMBL" id="MDP1027087.1"/>
    </source>
</evidence>
<keyword evidence="3" id="KW-1185">Reference proteome</keyword>
<sequence>MADIPTAAEITKLTGLLAPGIVILWVRSRFRDTVPPTLSDKLTSYAVVSIAYSAASYPVFHADIGPALPSWLWQLLLYFAIPLIVGVALVFFDQSERFYALTERMGLMPVHHTPTAWDYTFRKREPSFALVHLNDGSEIAGAWIDGSFASSTSGDRDVYLAQMFQVGDDGNWNEVVPPRSILICGGSIRMVEFIKGGSDE</sequence>
<dbReference type="Pfam" id="PF19865">
    <property type="entry name" value="DUF6338"/>
    <property type="match status" value="1"/>
</dbReference>
<dbReference type="Proteomes" id="UP001230685">
    <property type="component" value="Unassembled WGS sequence"/>
</dbReference>
<organism evidence="2 3">
    <name type="scientific">Sphingomonas aurea</name>
    <dbReference type="NCBI Taxonomy" id="3063994"/>
    <lineage>
        <taxon>Bacteria</taxon>
        <taxon>Pseudomonadati</taxon>
        <taxon>Pseudomonadota</taxon>
        <taxon>Alphaproteobacteria</taxon>
        <taxon>Sphingomonadales</taxon>
        <taxon>Sphingomonadaceae</taxon>
        <taxon>Sphingomonas</taxon>
    </lineage>
</organism>
<keyword evidence="1" id="KW-0472">Membrane</keyword>
<accession>A0ABT9EJE0</accession>
<dbReference type="RefSeq" id="WP_305172784.1">
    <property type="nucleotide sequence ID" value="NZ_JAUUDS010000002.1"/>
</dbReference>
<name>A0ABT9EJE0_9SPHN</name>
<feature type="transmembrane region" description="Helical" evidence="1">
    <location>
        <begin position="42"/>
        <end position="60"/>
    </location>
</feature>
<reference evidence="2 3" key="1">
    <citation type="submission" date="2023-07" db="EMBL/GenBank/DDBJ databases">
        <authorList>
            <person name="Kim M.K."/>
        </authorList>
    </citation>
    <scope>NUCLEOTIDE SEQUENCE [LARGE SCALE GENOMIC DNA]</scope>
    <source>
        <strain evidence="2 3">KR1UV-12</strain>
    </source>
</reference>
<feature type="transmembrane region" description="Helical" evidence="1">
    <location>
        <begin position="72"/>
        <end position="92"/>
    </location>
</feature>